<comment type="catalytic activity">
    <reaction evidence="1">
        <text>Random endo-hydrolysis of N-acetyl-beta-D-glucosaminide (1-&gt;4)-beta-linkages in chitin and chitodextrins.</text>
        <dbReference type="EC" id="3.2.1.14"/>
    </reaction>
</comment>
<evidence type="ECO:0000259" key="9">
    <source>
        <dbReference type="PROSITE" id="PS51910"/>
    </source>
</evidence>
<evidence type="ECO:0000256" key="8">
    <source>
        <dbReference type="SAM" id="SignalP"/>
    </source>
</evidence>
<dbReference type="InterPro" id="IPR001579">
    <property type="entry name" value="Glyco_hydro_18_chit_AS"/>
</dbReference>
<keyword evidence="3 6" id="KW-0378">Hydrolase</keyword>
<dbReference type="EC" id="3.2.1.14" evidence="2"/>
<keyword evidence="11" id="KW-1185">Reference proteome</keyword>
<dbReference type="SUPFAM" id="SSF54556">
    <property type="entry name" value="Chitinase insertion domain"/>
    <property type="match status" value="1"/>
</dbReference>
<dbReference type="Gene3D" id="3.20.20.80">
    <property type="entry name" value="Glycosidases"/>
    <property type="match status" value="1"/>
</dbReference>
<dbReference type="InterPro" id="IPR029070">
    <property type="entry name" value="Chitinase_insertion_sf"/>
</dbReference>
<comment type="similarity">
    <text evidence="7">Belongs to the glycosyl hydrolase 18 family.</text>
</comment>
<accession>A0A5M8Q6C7</accession>
<dbReference type="PROSITE" id="PS01095">
    <property type="entry name" value="GH18_1"/>
    <property type="match status" value="1"/>
</dbReference>
<dbReference type="SMART" id="SM00636">
    <property type="entry name" value="Glyco_18"/>
    <property type="match status" value="1"/>
</dbReference>
<name>A0A5M8Q6C7_9BACT</name>
<dbReference type="InterPro" id="IPR001223">
    <property type="entry name" value="Glyco_hydro18_cat"/>
</dbReference>
<dbReference type="SUPFAM" id="SSF51445">
    <property type="entry name" value="(Trans)glycosidases"/>
    <property type="match status" value="1"/>
</dbReference>
<evidence type="ECO:0000313" key="10">
    <source>
        <dbReference type="EMBL" id="KAA6431449.1"/>
    </source>
</evidence>
<protein>
    <recommendedName>
        <fullName evidence="2">chitinase</fullName>
        <ecNumber evidence="2">3.2.1.14</ecNumber>
    </recommendedName>
</protein>
<keyword evidence="4" id="KW-0624">Polysaccharide degradation</keyword>
<keyword evidence="4" id="KW-0146">Chitin degradation</keyword>
<evidence type="ECO:0000313" key="11">
    <source>
        <dbReference type="Proteomes" id="UP000323994"/>
    </source>
</evidence>
<evidence type="ECO:0000256" key="6">
    <source>
        <dbReference type="RuleBase" id="RU000489"/>
    </source>
</evidence>
<evidence type="ECO:0000256" key="5">
    <source>
        <dbReference type="ARBA" id="ARBA00023295"/>
    </source>
</evidence>
<dbReference type="Proteomes" id="UP000323994">
    <property type="component" value="Unassembled WGS sequence"/>
</dbReference>
<keyword evidence="4" id="KW-0119">Carbohydrate metabolism</keyword>
<dbReference type="EMBL" id="VBSN01000073">
    <property type="protein sequence ID" value="KAA6431449.1"/>
    <property type="molecule type" value="Genomic_DNA"/>
</dbReference>
<dbReference type="Pfam" id="PF00704">
    <property type="entry name" value="Glyco_hydro_18"/>
    <property type="match status" value="1"/>
</dbReference>
<dbReference type="GO" id="GO:0006032">
    <property type="term" value="P:chitin catabolic process"/>
    <property type="evidence" value="ECO:0007669"/>
    <property type="project" value="UniProtKB-KW"/>
</dbReference>
<dbReference type="PANTHER" id="PTHR11177">
    <property type="entry name" value="CHITINASE"/>
    <property type="match status" value="1"/>
</dbReference>
<organism evidence="10 11">
    <name type="scientific">Dyadobacter flavalbus</name>
    <dbReference type="NCBI Taxonomy" id="2579942"/>
    <lineage>
        <taxon>Bacteria</taxon>
        <taxon>Pseudomonadati</taxon>
        <taxon>Bacteroidota</taxon>
        <taxon>Cytophagia</taxon>
        <taxon>Cytophagales</taxon>
        <taxon>Spirosomataceae</taxon>
        <taxon>Dyadobacter</taxon>
    </lineage>
</organism>
<gene>
    <name evidence="10" type="ORF">FEM33_24355</name>
</gene>
<dbReference type="GO" id="GO:0008061">
    <property type="term" value="F:chitin binding"/>
    <property type="evidence" value="ECO:0007669"/>
    <property type="project" value="InterPro"/>
</dbReference>
<evidence type="ECO:0000256" key="2">
    <source>
        <dbReference type="ARBA" id="ARBA00012729"/>
    </source>
</evidence>
<dbReference type="AlphaFoldDB" id="A0A5M8Q6C7"/>
<keyword evidence="8" id="KW-0732">Signal</keyword>
<evidence type="ECO:0000256" key="3">
    <source>
        <dbReference type="ARBA" id="ARBA00022801"/>
    </source>
</evidence>
<comment type="caution">
    <text evidence="10">The sequence shown here is derived from an EMBL/GenBank/DDBJ whole genome shotgun (WGS) entry which is preliminary data.</text>
</comment>
<sequence>MKSFLRLLLLITAFCCFHFTDTFAQKKKKYVVNAYVGGFRGLVNTEEIDADKLTHINYAFVNVQDSLAVLTNLATDSTNFRKLNELKLKNPDLQILISIGGWAWSENFSDAVLTPTSRLLFAKSSVDIIRQYNLDGVDIDWEYPAMRGEEGNVFRPEDKQNFTLMFKALREELNMLEKEKGRKFLLTAAVGGSKSFIDNTEMGLLQPYMDYIFIMTYDYGGKNGTVGHHTNLYGYGNSSDVSSADQSVKNFIAAGVPASKIGLGAAFYGKGWEAETGKNNGLGEKRIKSVPGGGYSKLKDSLINQNGYKKYYDKKARAPYLFNDSTKVLITYEDEKSVKDKCKYVKKHKLAGIFFWEYFNDPKEYLINEISRNLD</sequence>
<dbReference type="GO" id="GO:0008843">
    <property type="term" value="F:endochitinase activity"/>
    <property type="evidence" value="ECO:0007669"/>
    <property type="project" value="UniProtKB-EC"/>
</dbReference>
<keyword evidence="5 6" id="KW-0326">Glycosidase</keyword>
<dbReference type="InterPro" id="IPR050314">
    <property type="entry name" value="Glycosyl_Hydrlase_18"/>
</dbReference>
<dbReference type="InterPro" id="IPR011583">
    <property type="entry name" value="Chitinase_II/V-like_cat"/>
</dbReference>
<dbReference type="CDD" id="cd06548">
    <property type="entry name" value="GH18_chitinase"/>
    <property type="match status" value="1"/>
</dbReference>
<dbReference type="InterPro" id="IPR017853">
    <property type="entry name" value="GH"/>
</dbReference>
<dbReference type="GO" id="GO:0005975">
    <property type="term" value="P:carbohydrate metabolic process"/>
    <property type="evidence" value="ECO:0007669"/>
    <property type="project" value="InterPro"/>
</dbReference>
<feature type="signal peptide" evidence="8">
    <location>
        <begin position="1"/>
        <end position="24"/>
    </location>
</feature>
<reference evidence="10 11" key="1">
    <citation type="submission" date="2019-05" db="EMBL/GenBank/DDBJ databases">
        <authorList>
            <person name="Qu J.-H."/>
        </authorList>
    </citation>
    <scope>NUCLEOTIDE SEQUENCE [LARGE SCALE GENOMIC DNA]</scope>
    <source>
        <strain evidence="10 11">NS28</strain>
    </source>
</reference>
<dbReference type="PROSITE" id="PS51910">
    <property type="entry name" value="GH18_2"/>
    <property type="match status" value="1"/>
</dbReference>
<evidence type="ECO:0000256" key="7">
    <source>
        <dbReference type="RuleBase" id="RU004453"/>
    </source>
</evidence>
<feature type="chain" id="PRO_5024274112" description="chitinase" evidence="8">
    <location>
        <begin position="25"/>
        <end position="375"/>
    </location>
</feature>
<dbReference type="Gene3D" id="3.10.50.10">
    <property type="match status" value="1"/>
</dbReference>
<proteinExistence type="inferred from homology"/>
<feature type="domain" description="GH18" evidence="9">
    <location>
        <begin position="30"/>
        <end position="375"/>
    </location>
</feature>
<evidence type="ECO:0000256" key="4">
    <source>
        <dbReference type="ARBA" id="ARBA00023024"/>
    </source>
</evidence>
<dbReference type="PANTHER" id="PTHR11177:SF317">
    <property type="entry name" value="CHITINASE 12-RELATED"/>
    <property type="match status" value="1"/>
</dbReference>
<dbReference type="OrthoDB" id="9775889at2"/>
<dbReference type="RefSeq" id="WP_139014581.1">
    <property type="nucleotide sequence ID" value="NZ_VBSN01000073.1"/>
</dbReference>
<evidence type="ECO:0000256" key="1">
    <source>
        <dbReference type="ARBA" id="ARBA00000822"/>
    </source>
</evidence>